<dbReference type="GO" id="GO:0005085">
    <property type="term" value="F:guanyl-nucleotide exchange factor activity"/>
    <property type="evidence" value="ECO:0007669"/>
    <property type="project" value="InterPro"/>
</dbReference>
<accession>A0AAV8V3V9</accession>
<organism evidence="1 2">
    <name type="scientific">Rhodosorus marinus</name>
    <dbReference type="NCBI Taxonomy" id="101924"/>
    <lineage>
        <taxon>Eukaryota</taxon>
        <taxon>Rhodophyta</taxon>
        <taxon>Stylonematophyceae</taxon>
        <taxon>Stylonematales</taxon>
        <taxon>Stylonemataceae</taxon>
        <taxon>Rhodosorus</taxon>
    </lineage>
</organism>
<dbReference type="SUPFAM" id="SSF103196">
    <property type="entry name" value="Roadblock/LC7 domain"/>
    <property type="match status" value="1"/>
</dbReference>
<dbReference type="GO" id="GO:0032008">
    <property type="term" value="P:positive regulation of TOR signaling"/>
    <property type="evidence" value="ECO:0007669"/>
    <property type="project" value="InterPro"/>
</dbReference>
<sequence>MMLRPKALPLFLSQVCTGGVQHAILLRSDGIMLASSDRPDAEYFDDEKLVGAICAGMWFNFAEETADSLGKTESELDGGDSSLRSNLRSMIVECEGGRLCAAPVGSLLICLKGDLSVELGLLKLKTEALAEEFRTVLATDIVSESAVET</sequence>
<dbReference type="Gene3D" id="3.30.450.30">
    <property type="entry name" value="Dynein light chain 2a, cytoplasmic"/>
    <property type="match status" value="1"/>
</dbReference>
<dbReference type="InterPro" id="IPR037587">
    <property type="entry name" value="LAMTOR2-like"/>
</dbReference>
<dbReference type="EMBL" id="JAMWBK010000001">
    <property type="protein sequence ID" value="KAJ8908758.1"/>
    <property type="molecule type" value="Genomic_DNA"/>
</dbReference>
<keyword evidence="2" id="KW-1185">Reference proteome</keyword>
<dbReference type="PANTHER" id="PTHR13323">
    <property type="entry name" value="LATE ENDOSOMAL/LYSOSOMAL MP1 INTERACTING PROTEIN"/>
    <property type="match status" value="1"/>
</dbReference>
<protein>
    <recommendedName>
        <fullName evidence="3">Roadblock/LAMTOR2 domain-containing protein</fullName>
    </recommendedName>
</protein>
<dbReference type="Proteomes" id="UP001157974">
    <property type="component" value="Unassembled WGS sequence"/>
</dbReference>
<gene>
    <name evidence="1" type="ORF">NDN08_005463</name>
</gene>
<evidence type="ECO:0008006" key="3">
    <source>
        <dbReference type="Google" id="ProtNLM"/>
    </source>
</evidence>
<name>A0AAV8V3V9_9RHOD</name>
<proteinExistence type="predicted"/>
<evidence type="ECO:0000313" key="2">
    <source>
        <dbReference type="Proteomes" id="UP001157974"/>
    </source>
</evidence>
<dbReference type="GO" id="GO:0060090">
    <property type="term" value="F:molecular adaptor activity"/>
    <property type="evidence" value="ECO:0007669"/>
    <property type="project" value="InterPro"/>
</dbReference>
<reference evidence="1 2" key="1">
    <citation type="journal article" date="2023" name="Nat. Commun.">
        <title>Origin of minicircular mitochondrial genomes in red algae.</title>
        <authorList>
            <person name="Lee Y."/>
            <person name="Cho C.H."/>
            <person name="Lee Y.M."/>
            <person name="Park S.I."/>
            <person name="Yang J.H."/>
            <person name="West J.A."/>
            <person name="Bhattacharya D."/>
            <person name="Yoon H.S."/>
        </authorList>
    </citation>
    <scope>NUCLEOTIDE SEQUENCE [LARGE SCALE GENOMIC DNA]</scope>
    <source>
        <strain evidence="1 2">CCMP1338</strain>
        <tissue evidence="1">Whole cell</tissue>
    </source>
</reference>
<evidence type="ECO:0000313" key="1">
    <source>
        <dbReference type="EMBL" id="KAJ8908758.1"/>
    </source>
</evidence>
<comment type="caution">
    <text evidence="1">The sequence shown here is derived from an EMBL/GenBank/DDBJ whole genome shotgun (WGS) entry which is preliminary data.</text>
</comment>
<dbReference type="AlphaFoldDB" id="A0AAV8V3V9"/>